<organism evidence="1 2">
    <name type="scientific">Flavobacterium azooxidireducens</name>
    <dbReference type="NCBI Taxonomy" id="1871076"/>
    <lineage>
        <taxon>Bacteria</taxon>
        <taxon>Pseudomonadati</taxon>
        <taxon>Bacteroidota</taxon>
        <taxon>Flavobacteriia</taxon>
        <taxon>Flavobacteriales</taxon>
        <taxon>Flavobacteriaceae</taxon>
        <taxon>Flavobacterium</taxon>
    </lineage>
</organism>
<keyword evidence="2" id="KW-1185">Reference proteome</keyword>
<dbReference type="EMBL" id="CP096205">
    <property type="protein sequence ID" value="UPQ79046.1"/>
    <property type="molecule type" value="Genomic_DNA"/>
</dbReference>
<gene>
    <name evidence="1" type="ORF">M0M57_15675</name>
</gene>
<dbReference type="PANTHER" id="PTHR37029">
    <property type="entry name" value="SSR1768 PROTEIN"/>
    <property type="match status" value="1"/>
</dbReference>
<dbReference type="Pfam" id="PF10049">
    <property type="entry name" value="DUF2283"/>
    <property type="match status" value="1"/>
</dbReference>
<dbReference type="Proteomes" id="UP000830583">
    <property type="component" value="Chromosome"/>
</dbReference>
<reference evidence="1" key="1">
    <citation type="submission" date="2022-04" db="EMBL/GenBank/DDBJ databases">
        <title>Consumption of N2O by Flavobacterium azooxidireducens sp. nov. isolated from Decomposing Leaf Litter of Phragmites australis (Cav.).</title>
        <authorList>
            <person name="Behrendt U."/>
            <person name="Spanner T."/>
            <person name="Augustin J."/>
            <person name="Horn M.A."/>
            <person name="Kolb S."/>
            <person name="Ulrich A."/>
        </authorList>
    </citation>
    <scope>NUCLEOTIDE SEQUENCE</scope>
    <source>
        <strain evidence="1">IGB 4-14</strain>
    </source>
</reference>
<accession>A0ABY4KFG8</accession>
<protein>
    <submittedName>
        <fullName evidence="1">DUF2283 domain-containing protein</fullName>
    </submittedName>
</protein>
<sequence length="68" mass="7814">MKITYFEDTDTLLVYFNDNEIVETKDINENTLIELDAEGKIVSMTIEHAKNQTEISSFTFNQVPKLAV</sequence>
<name>A0ABY4KFG8_9FLAO</name>
<evidence type="ECO:0000313" key="1">
    <source>
        <dbReference type="EMBL" id="UPQ79046.1"/>
    </source>
</evidence>
<dbReference type="RefSeq" id="WP_248434042.1">
    <property type="nucleotide sequence ID" value="NZ_CP096205.1"/>
</dbReference>
<dbReference type="PANTHER" id="PTHR37029:SF1">
    <property type="entry name" value="SSR1768 PROTEIN"/>
    <property type="match status" value="1"/>
</dbReference>
<proteinExistence type="predicted"/>
<dbReference type="InterPro" id="IPR019270">
    <property type="entry name" value="DUF2283"/>
</dbReference>
<evidence type="ECO:0000313" key="2">
    <source>
        <dbReference type="Proteomes" id="UP000830583"/>
    </source>
</evidence>